<dbReference type="RefSeq" id="WP_120061002.1">
    <property type="nucleotide sequence ID" value="NZ_QYRP01000002.1"/>
</dbReference>
<keyword evidence="7 8" id="KW-0472">Membrane</keyword>
<feature type="transmembrane region" description="Helical" evidence="8">
    <location>
        <begin position="93"/>
        <end position="113"/>
    </location>
</feature>
<keyword evidence="6 8" id="KW-1133">Transmembrane helix</keyword>
<dbReference type="InterPro" id="IPR011606">
    <property type="entry name" value="Brnchd-chn_aa_trnsp_permease"/>
</dbReference>
<comment type="caution">
    <text evidence="9">The sequence shown here is derived from an EMBL/GenBank/DDBJ whole genome shotgun (WGS) entry which is preliminary data.</text>
</comment>
<feature type="transmembrane region" description="Helical" evidence="8">
    <location>
        <begin position="155"/>
        <end position="172"/>
    </location>
</feature>
<dbReference type="GO" id="GO:0005886">
    <property type="term" value="C:plasma membrane"/>
    <property type="evidence" value="ECO:0007669"/>
    <property type="project" value="UniProtKB-SubCell"/>
</dbReference>
<keyword evidence="10" id="KW-1185">Reference proteome</keyword>
<sequence length="220" mass="22783">MTRRGIQDSIPLFIPAIPFAFVLGVAILDSGMNELVGWSSSSIVYAGAAQLTLVTLLGGGAAWLAAVSAALVVNSRHALYSLALAPTFQRQPAWFRWLGSALLIDQVFVLAEARKDDSAADFRRYYLSSALFFVVAWNLCVALGLLIGPAVPTEWGLAFAIPVMFTGMLIGGLNAPPKVAAAAVAAAVTALAAGMPNRTGLLVGAAAGIAAGMAVARARR</sequence>
<dbReference type="Pfam" id="PF03591">
    <property type="entry name" value="AzlC"/>
    <property type="match status" value="1"/>
</dbReference>
<dbReference type="PANTHER" id="PTHR34979:SF1">
    <property type="entry name" value="INNER MEMBRANE PROTEIN YGAZ"/>
    <property type="match status" value="1"/>
</dbReference>
<evidence type="ECO:0000256" key="2">
    <source>
        <dbReference type="ARBA" id="ARBA00010735"/>
    </source>
</evidence>
<feature type="transmembrane region" description="Helical" evidence="8">
    <location>
        <begin position="201"/>
        <end position="218"/>
    </location>
</feature>
<gene>
    <name evidence="9" type="ORF">D4739_12945</name>
</gene>
<evidence type="ECO:0000313" key="9">
    <source>
        <dbReference type="EMBL" id="RJS47032.1"/>
    </source>
</evidence>
<keyword evidence="5 8" id="KW-0812">Transmembrane</keyword>
<protein>
    <submittedName>
        <fullName evidence="9">Branched-chain amino acid permease</fullName>
    </submittedName>
</protein>
<accession>A0A3A5H9H2</accession>
<comment type="subcellular location">
    <subcellularLocation>
        <location evidence="1">Cell membrane</location>
        <topology evidence="1">Multi-pass membrane protein</topology>
    </subcellularLocation>
</comment>
<name>A0A3A5H9H2_9ACTN</name>
<organism evidence="9 10">
    <name type="scientific">Nocardioides cavernaquae</name>
    <dbReference type="NCBI Taxonomy" id="2321396"/>
    <lineage>
        <taxon>Bacteria</taxon>
        <taxon>Bacillati</taxon>
        <taxon>Actinomycetota</taxon>
        <taxon>Actinomycetes</taxon>
        <taxon>Propionibacteriales</taxon>
        <taxon>Nocardioidaceae</taxon>
        <taxon>Nocardioides</taxon>
    </lineage>
</organism>
<evidence type="ECO:0000256" key="5">
    <source>
        <dbReference type="ARBA" id="ARBA00022692"/>
    </source>
</evidence>
<comment type="similarity">
    <text evidence="2">Belongs to the AzlC family.</text>
</comment>
<keyword evidence="3" id="KW-0813">Transport</keyword>
<dbReference type="AlphaFoldDB" id="A0A3A5H9H2"/>
<evidence type="ECO:0000313" key="10">
    <source>
        <dbReference type="Proteomes" id="UP000276542"/>
    </source>
</evidence>
<feature type="transmembrane region" description="Helical" evidence="8">
    <location>
        <begin position="12"/>
        <end position="31"/>
    </location>
</feature>
<evidence type="ECO:0000256" key="1">
    <source>
        <dbReference type="ARBA" id="ARBA00004651"/>
    </source>
</evidence>
<keyword evidence="4" id="KW-1003">Cell membrane</keyword>
<proteinExistence type="inferred from homology"/>
<reference evidence="10" key="1">
    <citation type="submission" date="2018-09" db="EMBL/GenBank/DDBJ databases">
        <authorList>
            <person name="Zhu H."/>
        </authorList>
    </citation>
    <scope>NUCLEOTIDE SEQUENCE [LARGE SCALE GENOMIC DNA]</scope>
    <source>
        <strain evidence="10">K1W22B-1</strain>
    </source>
</reference>
<feature type="transmembrane region" description="Helical" evidence="8">
    <location>
        <begin position="125"/>
        <end position="149"/>
    </location>
</feature>
<dbReference type="Proteomes" id="UP000276542">
    <property type="component" value="Unassembled WGS sequence"/>
</dbReference>
<dbReference type="EMBL" id="QYRP01000002">
    <property type="protein sequence ID" value="RJS47032.1"/>
    <property type="molecule type" value="Genomic_DNA"/>
</dbReference>
<dbReference type="OrthoDB" id="3177005at2"/>
<dbReference type="PANTHER" id="PTHR34979">
    <property type="entry name" value="INNER MEMBRANE PROTEIN YGAZ"/>
    <property type="match status" value="1"/>
</dbReference>
<evidence type="ECO:0000256" key="4">
    <source>
        <dbReference type="ARBA" id="ARBA00022475"/>
    </source>
</evidence>
<dbReference type="GO" id="GO:1903785">
    <property type="term" value="P:L-valine transmembrane transport"/>
    <property type="evidence" value="ECO:0007669"/>
    <property type="project" value="TreeGrafter"/>
</dbReference>
<evidence type="ECO:0000256" key="7">
    <source>
        <dbReference type="ARBA" id="ARBA00023136"/>
    </source>
</evidence>
<evidence type="ECO:0000256" key="3">
    <source>
        <dbReference type="ARBA" id="ARBA00022448"/>
    </source>
</evidence>
<evidence type="ECO:0000256" key="8">
    <source>
        <dbReference type="SAM" id="Phobius"/>
    </source>
</evidence>
<evidence type="ECO:0000256" key="6">
    <source>
        <dbReference type="ARBA" id="ARBA00022989"/>
    </source>
</evidence>
<feature type="transmembrane region" description="Helical" evidence="8">
    <location>
        <begin position="43"/>
        <end position="73"/>
    </location>
</feature>